<keyword evidence="1" id="KW-0472">Membrane</keyword>
<feature type="transmembrane region" description="Helical" evidence="1">
    <location>
        <begin position="47"/>
        <end position="67"/>
    </location>
</feature>
<sequence length="122" mass="13432">MLLKILFTLAVILAVAVIFRVKNQTQKSPPPNAATDRSGGGVSSRTVIYTLLGLIISISILIFVLHWSNQRQIINIRVTNSQGETTNYQAYRKTIEGRRFTTLGGIDVTLGASDRVEMLGQN</sequence>
<dbReference type="AlphaFoldDB" id="A0A381ZF49"/>
<keyword evidence="1" id="KW-0812">Transmembrane</keyword>
<evidence type="ECO:0000313" key="2">
    <source>
        <dbReference type="EMBL" id="SVA87935.1"/>
    </source>
</evidence>
<proteinExistence type="predicted"/>
<accession>A0A381ZF49</accession>
<gene>
    <name evidence="2" type="ORF">METZ01_LOCUS140789</name>
</gene>
<protein>
    <submittedName>
        <fullName evidence="2">Uncharacterized protein</fullName>
    </submittedName>
</protein>
<reference evidence="2" key="1">
    <citation type="submission" date="2018-05" db="EMBL/GenBank/DDBJ databases">
        <authorList>
            <person name="Lanie J.A."/>
            <person name="Ng W.-L."/>
            <person name="Kazmierczak K.M."/>
            <person name="Andrzejewski T.M."/>
            <person name="Davidsen T.M."/>
            <person name="Wayne K.J."/>
            <person name="Tettelin H."/>
            <person name="Glass J.I."/>
            <person name="Rusch D."/>
            <person name="Podicherti R."/>
            <person name="Tsui H.-C.T."/>
            <person name="Winkler M.E."/>
        </authorList>
    </citation>
    <scope>NUCLEOTIDE SEQUENCE</scope>
</reference>
<dbReference type="EMBL" id="UINC01021100">
    <property type="protein sequence ID" value="SVA87935.1"/>
    <property type="molecule type" value="Genomic_DNA"/>
</dbReference>
<name>A0A381ZF49_9ZZZZ</name>
<organism evidence="2">
    <name type="scientific">marine metagenome</name>
    <dbReference type="NCBI Taxonomy" id="408172"/>
    <lineage>
        <taxon>unclassified sequences</taxon>
        <taxon>metagenomes</taxon>
        <taxon>ecological metagenomes</taxon>
    </lineage>
</organism>
<evidence type="ECO:0000256" key="1">
    <source>
        <dbReference type="SAM" id="Phobius"/>
    </source>
</evidence>
<keyword evidence="1" id="KW-1133">Transmembrane helix</keyword>